<keyword evidence="1" id="KW-1133">Transmembrane helix</keyword>
<organism evidence="2 3">
    <name type="scientific">Priestia koreensis</name>
    <dbReference type="NCBI Taxonomy" id="284581"/>
    <lineage>
        <taxon>Bacteria</taxon>
        <taxon>Bacillati</taxon>
        <taxon>Bacillota</taxon>
        <taxon>Bacilli</taxon>
        <taxon>Bacillales</taxon>
        <taxon>Bacillaceae</taxon>
        <taxon>Priestia</taxon>
    </lineage>
</organism>
<dbReference type="Proteomes" id="UP000037558">
    <property type="component" value="Unassembled WGS sequence"/>
</dbReference>
<dbReference type="RefSeq" id="WP_053400356.1">
    <property type="nucleotide sequence ID" value="NZ_LILC01000007.1"/>
</dbReference>
<evidence type="ECO:0000313" key="2">
    <source>
        <dbReference type="EMBL" id="KOO47453.1"/>
    </source>
</evidence>
<feature type="transmembrane region" description="Helical" evidence="1">
    <location>
        <begin position="65"/>
        <end position="85"/>
    </location>
</feature>
<gene>
    <name evidence="2" type="ORF">AMD01_05220</name>
</gene>
<evidence type="ECO:0000256" key="1">
    <source>
        <dbReference type="SAM" id="Phobius"/>
    </source>
</evidence>
<dbReference type="AlphaFoldDB" id="A0A0M0LA13"/>
<accession>A0A0M0LA13</accession>
<comment type="caution">
    <text evidence="2">The sequence shown here is derived from an EMBL/GenBank/DDBJ whole genome shotgun (WGS) entry which is preliminary data.</text>
</comment>
<dbReference type="STRING" id="284581.AMD01_05220"/>
<dbReference type="EMBL" id="LILC01000007">
    <property type="protein sequence ID" value="KOO47453.1"/>
    <property type="molecule type" value="Genomic_DNA"/>
</dbReference>
<sequence length="91" mass="10039">MKKYYSILSGVFFIMATFPLLAGLTKFGNFLYVDLLKVSIFFPLVLGVIGLIFSLMGIKGKVKISLVLMNTLGIVLSLFLVFIAINGFQNP</sequence>
<feature type="transmembrane region" description="Helical" evidence="1">
    <location>
        <begin position="38"/>
        <end position="58"/>
    </location>
</feature>
<protein>
    <submittedName>
        <fullName evidence="2">Uncharacterized protein</fullName>
    </submittedName>
</protein>
<proteinExistence type="predicted"/>
<reference evidence="3" key="1">
    <citation type="submission" date="2015-08" db="EMBL/GenBank/DDBJ databases">
        <title>Fjat-14210 dsm16467.</title>
        <authorList>
            <person name="Liu B."/>
            <person name="Wang J."/>
            <person name="Zhu Y."/>
            <person name="Liu G."/>
            <person name="Chen Q."/>
            <person name="Chen Z."/>
            <person name="Lan J."/>
            <person name="Che J."/>
            <person name="Ge C."/>
            <person name="Shi H."/>
            <person name="Pan Z."/>
            <person name="Liu X."/>
        </authorList>
    </citation>
    <scope>NUCLEOTIDE SEQUENCE [LARGE SCALE GENOMIC DNA]</scope>
    <source>
        <strain evidence="3">DSM 16467</strain>
    </source>
</reference>
<name>A0A0M0LA13_9BACI</name>
<keyword evidence="3" id="KW-1185">Reference proteome</keyword>
<keyword evidence="1" id="KW-0472">Membrane</keyword>
<dbReference type="PATRIC" id="fig|284581.3.peg.4422"/>
<evidence type="ECO:0000313" key="3">
    <source>
        <dbReference type="Proteomes" id="UP000037558"/>
    </source>
</evidence>
<dbReference type="OrthoDB" id="2885998at2"/>
<keyword evidence="1" id="KW-0812">Transmembrane</keyword>